<evidence type="ECO:0000259" key="1">
    <source>
        <dbReference type="SMART" id="SM00579"/>
    </source>
</evidence>
<dbReference type="Proteomes" id="UP000824890">
    <property type="component" value="Unassembled WGS sequence"/>
</dbReference>
<evidence type="ECO:0000313" key="2">
    <source>
        <dbReference type="EMBL" id="KAH0906599.1"/>
    </source>
</evidence>
<feature type="domain" description="FBD" evidence="1">
    <location>
        <begin position="84"/>
        <end position="154"/>
    </location>
</feature>
<reference evidence="2 3" key="1">
    <citation type="submission" date="2021-05" db="EMBL/GenBank/DDBJ databases">
        <title>Genome Assembly of Synthetic Allotetraploid Brassica napus Reveals Homoeologous Exchanges between Subgenomes.</title>
        <authorList>
            <person name="Davis J.T."/>
        </authorList>
    </citation>
    <scope>NUCLEOTIDE SEQUENCE [LARGE SCALE GENOMIC DNA]</scope>
    <source>
        <strain evidence="3">cv. Da-Ae</strain>
        <tissue evidence="2">Seedling</tissue>
    </source>
</reference>
<evidence type="ECO:0000313" key="3">
    <source>
        <dbReference type="Proteomes" id="UP000824890"/>
    </source>
</evidence>
<dbReference type="PANTHER" id="PTHR31900:SF29">
    <property type="entry name" value="FBD-LIKE DOMAIN FAMILY PROTEIN"/>
    <property type="match status" value="1"/>
</dbReference>
<proteinExistence type="predicted"/>
<keyword evidence="3" id="KW-1185">Reference proteome</keyword>
<organism evidence="2 3">
    <name type="scientific">Brassica napus</name>
    <name type="common">Rape</name>
    <dbReference type="NCBI Taxonomy" id="3708"/>
    <lineage>
        <taxon>Eukaryota</taxon>
        <taxon>Viridiplantae</taxon>
        <taxon>Streptophyta</taxon>
        <taxon>Embryophyta</taxon>
        <taxon>Tracheophyta</taxon>
        <taxon>Spermatophyta</taxon>
        <taxon>Magnoliopsida</taxon>
        <taxon>eudicotyledons</taxon>
        <taxon>Gunneridae</taxon>
        <taxon>Pentapetalae</taxon>
        <taxon>rosids</taxon>
        <taxon>malvids</taxon>
        <taxon>Brassicales</taxon>
        <taxon>Brassicaceae</taxon>
        <taxon>Brassiceae</taxon>
        <taxon>Brassica</taxon>
    </lineage>
</organism>
<gene>
    <name evidence="2" type="ORF">HID58_038426</name>
</gene>
<accession>A0ABQ8BPB3</accession>
<dbReference type="SMART" id="SM00579">
    <property type="entry name" value="FBD"/>
    <property type="match status" value="1"/>
</dbReference>
<dbReference type="Pfam" id="PF08387">
    <property type="entry name" value="FBD"/>
    <property type="match status" value="1"/>
</dbReference>
<feature type="non-terminal residue" evidence="2">
    <location>
        <position position="1"/>
    </location>
</feature>
<dbReference type="EMBL" id="JAGKQM010000010">
    <property type="protein sequence ID" value="KAH0906599.1"/>
    <property type="molecule type" value="Genomic_DNA"/>
</dbReference>
<protein>
    <recommendedName>
        <fullName evidence="1">FBD domain-containing protein</fullName>
    </recommendedName>
</protein>
<dbReference type="InterPro" id="IPR050232">
    <property type="entry name" value="FBL13/AtMIF1-like"/>
</dbReference>
<name>A0ABQ8BPB3_BRANA</name>
<dbReference type="InterPro" id="IPR006566">
    <property type="entry name" value="FBD"/>
</dbReference>
<comment type="caution">
    <text evidence="2">The sequence shown here is derived from an EMBL/GenBank/DDBJ whole genome shotgun (WGS) entry which is preliminary data.</text>
</comment>
<sequence length="154" mass="18015">KLLCSLSSAKRLVLCFQTSKNLCHVGSVFHCLKHLQICTCETEWLSLLMRMLNNSPNLRYLKLYKRCIKSELRPSWSEQSSVPECLVTRLETFEWDEYEGNEEDKEMVEFILKNGFCLKKVIIKPIPTSRKKLKMSTELAFLPRSSPACRIMYD</sequence>
<dbReference type="PANTHER" id="PTHR31900">
    <property type="entry name" value="F-BOX/RNI SUPERFAMILY PROTEIN-RELATED"/>
    <property type="match status" value="1"/>
</dbReference>